<dbReference type="Pfam" id="PF00171">
    <property type="entry name" value="Aldedh"/>
    <property type="match status" value="1"/>
</dbReference>
<accession>A0A1I0LXW6</accession>
<feature type="active site" evidence="4">
    <location>
        <position position="250"/>
    </location>
</feature>
<evidence type="ECO:0000256" key="2">
    <source>
        <dbReference type="ARBA" id="ARBA00011881"/>
    </source>
</evidence>
<dbReference type="Gene3D" id="3.40.605.10">
    <property type="entry name" value="Aldehyde Dehydrogenase, Chain A, domain 1"/>
    <property type="match status" value="1"/>
</dbReference>
<protein>
    <submittedName>
        <fullName evidence="7">Aldehyde dehydrogenase (NAD+)</fullName>
    </submittedName>
</protein>
<dbReference type="Proteomes" id="UP000183275">
    <property type="component" value="Unassembled WGS sequence"/>
</dbReference>
<feature type="domain" description="Aldehyde dehydrogenase" evidence="6">
    <location>
        <begin position="22"/>
        <end position="472"/>
    </location>
</feature>
<evidence type="ECO:0000256" key="5">
    <source>
        <dbReference type="RuleBase" id="RU003345"/>
    </source>
</evidence>
<evidence type="ECO:0000259" key="6">
    <source>
        <dbReference type="Pfam" id="PF00171"/>
    </source>
</evidence>
<dbReference type="InterPro" id="IPR016163">
    <property type="entry name" value="Ald_DH_C"/>
</dbReference>
<dbReference type="EMBL" id="FOIS01000001">
    <property type="protein sequence ID" value="SEV80191.1"/>
    <property type="molecule type" value="Genomic_DNA"/>
</dbReference>
<dbReference type="eggNOG" id="arCOG01252">
    <property type="taxonomic scope" value="Archaea"/>
</dbReference>
<reference evidence="8" key="1">
    <citation type="submission" date="2016-10" db="EMBL/GenBank/DDBJ databases">
        <authorList>
            <person name="Varghese N."/>
        </authorList>
    </citation>
    <scope>NUCLEOTIDE SEQUENCE [LARGE SCALE GENOMIC DNA]</scope>
    <source>
        <strain evidence="8">CGMCC 1.12284</strain>
    </source>
</reference>
<dbReference type="OrthoDB" id="6342at2157"/>
<proteinExistence type="inferred from homology"/>
<comment type="similarity">
    <text evidence="1 5">Belongs to the aldehyde dehydrogenase family.</text>
</comment>
<dbReference type="FunFam" id="3.40.605.10:FF:000007">
    <property type="entry name" value="NAD/NADP-dependent betaine aldehyde dehydrogenase"/>
    <property type="match status" value="1"/>
</dbReference>
<gene>
    <name evidence="7" type="ORF">SAMN05216285_0080</name>
</gene>
<keyword evidence="3 5" id="KW-0560">Oxidoreductase</keyword>
<name>A0A1I0LXW6_9EURY</name>
<sequence length="486" mass="51508">MQDERTEYRGVYVNGEFHDGVDSFRVENPATGEPIATVAESGEQGVDDALESANRAQPEWAAMDPADRGRLLYRFAEAIADHAEELGEVVTRENGRPIGQSKGLADSAADYIEYYAGLTTKIEGETVPVPGTQQAFTRKEPLGVSAQIVPWNAPLLLCCRGIGPALAAGNAAVVKPAPEAPLGPLKLGELATEADLPDGVLNVVPGDGVTTGAALTDDPRVDEITFTGSVSTGQTVGKTAIDNVVPTALELGGKSPAIVFEDANLEGAVEGAMKALTLMSGQVCFATTRVFVHEARYDEFRDALREAVESVSIGPGIENPDLGPLVSEAGLGKVRRYVEQALENGATALTGGRTPDRDGYFYEPTVIEGADDDAPISREEVFGPVINLYEFSDEAEAVRRANDTEFGLYATVWTNDLGRAHRVANGIEAGSVMVNQYSGSYPQTPFGGHKKSGLGREKGMQAIDHYTQLKTVNIEYGDASDGALDG</sequence>
<evidence type="ECO:0000256" key="3">
    <source>
        <dbReference type="ARBA" id="ARBA00023002"/>
    </source>
</evidence>
<dbReference type="PANTHER" id="PTHR11699">
    <property type="entry name" value="ALDEHYDE DEHYDROGENASE-RELATED"/>
    <property type="match status" value="1"/>
</dbReference>
<dbReference type="InterPro" id="IPR015590">
    <property type="entry name" value="Aldehyde_DH_dom"/>
</dbReference>
<dbReference type="Gene3D" id="3.40.309.10">
    <property type="entry name" value="Aldehyde Dehydrogenase, Chain A, domain 2"/>
    <property type="match status" value="1"/>
</dbReference>
<evidence type="ECO:0000256" key="1">
    <source>
        <dbReference type="ARBA" id="ARBA00009986"/>
    </source>
</evidence>
<keyword evidence="8" id="KW-1185">Reference proteome</keyword>
<dbReference type="GO" id="GO:0016620">
    <property type="term" value="F:oxidoreductase activity, acting on the aldehyde or oxo group of donors, NAD or NADP as acceptor"/>
    <property type="evidence" value="ECO:0007669"/>
    <property type="project" value="InterPro"/>
</dbReference>
<evidence type="ECO:0000313" key="7">
    <source>
        <dbReference type="EMBL" id="SEV80191.1"/>
    </source>
</evidence>
<dbReference type="PROSITE" id="PS00687">
    <property type="entry name" value="ALDEHYDE_DEHYDR_GLU"/>
    <property type="match status" value="1"/>
</dbReference>
<evidence type="ECO:0000256" key="4">
    <source>
        <dbReference type="PROSITE-ProRule" id="PRU10007"/>
    </source>
</evidence>
<organism evidence="7 8">
    <name type="scientific">Natrinema salifodinae</name>
    <dbReference type="NCBI Taxonomy" id="1202768"/>
    <lineage>
        <taxon>Archaea</taxon>
        <taxon>Methanobacteriati</taxon>
        <taxon>Methanobacteriota</taxon>
        <taxon>Stenosarchaea group</taxon>
        <taxon>Halobacteria</taxon>
        <taxon>Halobacteriales</taxon>
        <taxon>Natrialbaceae</taxon>
        <taxon>Natrinema</taxon>
    </lineage>
</organism>
<dbReference type="AlphaFoldDB" id="A0A1I0LXW6"/>
<dbReference type="InterPro" id="IPR029510">
    <property type="entry name" value="Ald_DH_CS_GLU"/>
</dbReference>
<dbReference type="InterPro" id="IPR016162">
    <property type="entry name" value="Ald_DH_N"/>
</dbReference>
<dbReference type="InterPro" id="IPR016161">
    <property type="entry name" value="Ald_DH/histidinol_DH"/>
</dbReference>
<dbReference type="STRING" id="1202768.SAMN05216285_0080"/>
<dbReference type="RefSeq" id="WP_049990254.1">
    <property type="nucleotide sequence ID" value="NZ_FOIS01000001.1"/>
</dbReference>
<evidence type="ECO:0000313" key="8">
    <source>
        <dbReference type="Proteomes" id="UP000183275"/>
    </source>
</evidence>
<dbReference type="FunFam" id="3.40.309.10:FF:000012">
    <property type="entry name" value="Betaine aldehyde dehydrogenase"/>
    <property type="match status" value="1"/>
</dbReference>
<comment type="subunit">
    <text evidence="2">Homotetramer.</text>
</comment>
<dbReference type="SUPFAM" id="SSF53720">
    <property type="entry name" value="ALDH-like"/>
    <property type="match status" value="1"/>
</dbReference>